<evidence type="ECO:0000313" key="4">
    <source>
        <dbReference type="Proteomes" id="UP001253637"/>
    </source>
</evidence>
<sequence length="238" mass="26718">MHALYHCLVVFFVQCDAVRSLGILCSCVVVGGIYVGGSRVVAALANTKDRGFRARRFPSPIGRNRKKSRHNAFFSVCPIPDFAPFLFLFFDPFDQGRATPPWRSLFFILGVWGTRASQRKKGTDRKPIAPLFSLGLYGVWVAAPFFTPFVVPSLFFRFAIGRLPVRSRAGADERTTKKRRRDDDCASDDNRSKGRARNGLPGHHAVRNPHAYPVCPSRPEPGRGRRHVPRALRRGGRL</sequence>
<feature type="compositionally biased region" description="Basic residues" evidence="1">
    <location>
        <begin position="224"/>
        <end position="238"/>
    </location>
</feature>
<feature type="transmembrane region" description="Helical" evidence="2">
    <location>
        <begin position="137"/>
        <end position="160"/>
    </location>
</feature>
<evidence type="ECO:0000313" key="3">
    <source>
        <dbReference type="EMBL" id="BCU03493.1"/>
    </source>
</evidence>
<feature type="compositionally biased region" description="Basic and acidic residues" evidence="1">
    <location>
        <begin position="169"/>
        <end position="192"/>
    </location>
</feature>
<organism evidence="3 4">
    <name type="scientific">Pandoravirus japonicus</name>
    <dbReference type="NCBI Taxonomy" id="2823154"/>
    <lineage>
        <taxon>Viruses</taxon>
        <taxon>Pandoravirus</taxon>
    </lineage>
</organism>
<dbReference type="Proteomes" id="UP001253637">
    <property type="component" value="Segment"/>
</dbReference>
<proteinExistence type="predicted"/>
<keyword evidence="2" id="KW-1133">Transmembrane helix</keyword>
<feature type="transmembrane region" description="Helical" evidence="2">
    <location>
        <begin position="72"/>
        <end position="90"/>
    </location>
</feature>
<evidence type="ECO:0000256" key="1">
    <source>
        <dbReference type="SAM" id="MobiDB-lite"/>
    </source>
</evidence>
<reference evidence="3" key="1">
    <citation type="submission" date="2021-04" db="EMBL/GenBank/DDBJ databases">
        <title>Draft Genome Sequence of Pandoravirus japonicus, Isolated from the Sabaishi River of Niigata, Japan.</title>
        <authorList>
            <person name="Hosokawa N."/>
            <person name="Takahashi H."/>
            <person name="Aoki K."/>
            <person name="Takemura M."/>
        </authorList>
    </citation>
    <scope>NUCLEOTIDE SEQUENCE</scope>
</reference>
<protein>
    <submittedName>
        <fullName evidence="3">Uncharacterized protein</fullName>
    </submittedName>
</protein>
<dbReference type="EMBL" id="LC625835">
    <property type="protein sequence ID" value="BCU03493.1"/>
    <property type="molecule type" value="Genomic_DNA"/>
</dbReference>
<keyword evidence="2" id="KW-0812">Transmembrane</keyword>
<feature type="region of interest" description="Disordered" evidence="1">
    <location>
        <begin position="169"/>
        <end position="238"/>
    </location>
</feature>
<keyword evidence="2" id="KW-0472">Membrane</keyword>
<evidence type="ECO:0000256" key="2">
    <source>
        <dbReference type="SAM" id="Phobius"/>
    </source>
</evidence>
<name>A0A811BNJ7_9VIRU</name>
<accession>A0A811BNJ7</accession>
<feature type="transmembrane region" description="Helical" evidence="2">
    <location>
        <begin position="20"/>
        <end position="45"/>
    </location>
</feature>